<dbReference type="InParanoid" id="A0A5F8AL81"/>
<reference evidence="1" key="4">
    <citation type="submission" date="2025-09" db="UniProtKB">
        <authorList>
            <consortium name="Ensembl"/>
        </authorList>
    </citation>
    <scope>IDENTIFICATION</scope>
    <source>
        <strain evidence="1">17573</strain>
    </source>
</reference>
<dbReference type="Ensembl" id="ENSMMUT00000110059.1">
    <property type="protein sequence ID" value="ENSMMUP00000077707.1"/>
    <property type="gene ID" value="ENSMMUG00000009197.4"/>
</dbReference>
<evidence type="ECO:0000313" key="1">
    <source>
        <dbReference type="Ensembl" id="ENSMMUP00000077707.1"/>
    </source>
</evidence>
<dbReference type="Bgee" id="ENSMMUG00000009197">
    <property type="expression patterns" value="Expressed in dorsolateral prefrontal cortex and 7 other cell types or tissues"/>
</dbReference>
<dbReference type="Proteomes" id="UP000006718">
    <property type="component" value="Chromosome 2"/>
</dbReference>
<dbReference type="OMA" id="VSCSQRI"/>
<dbReference type="VEuPathDB" id="HostDB:ENSMMUG00000009197"/>
<organism evidence="1 2">
    <name type="scientific">Macaca mulatta</name>
    <name type="common">Rhesus macaque</name>
    <dbReference type="NCBI Taxonomy" id="9544"/>
    <lineage>
        <taxon>Eukaryota</taxon>
        <taxon>Metazoa</taxon>
        <taxon>Chordata</taxon>
        <taxon>Craniata</taxon>
        <taxon>Vertebrata</taxon>
        <taxon>Euteleostomi</taxon>
        <taxon>Mammalia</taxon>
        <taxon>Eutheria</taxon>
        <taxon>Euarchontoglires</taxon>
        <taxon>Primates</taxon>
        <taxon>Haplorrhini</taxon>
        <taxon>Catarrhini</taxon>
        <taxon>Cercopithecidae</taxon>
        <taxon>Cercopithecinae</taxon>
        <taxon>Macaca</taxon>
    </lineage>
</organism>
<accession>A0A5F8AL81</accession>
<reference evidence="2" key="1">
    <citation type="journal article" date="2007" name="Science">
        <title>Evolutionary and biomedical insights from the rhesus macaque genome.</title>
        <authorList>
            <person name="Gibbs R.A."/>
            <person name="Rogers J."/>
            <person name="Katze M.G."/>
            <person name="Bumgarner R."/>
            <person name="Weinstock G.M."/>
            <person name="Mardis E.R."/>
            <person name="Remington K.A."/>
            <person name="Strausberg R.L."/>
            <person name="Venter J.C."/>
            <person name="Wilson R.K."/>
            <person name="Batzer M.A."/>
            <person name="Bustamante C.D."/>
            <person name="Eichler E.E."/>
            <person name="Hahn M.W."/>
            <person name="Hardison R.C."/>
            <person name="Makova K.D."/>
            <person name="Miller W."/>
            <person name="Milosavljevic A."/>
            <person name="Palermo R.E."/>
            <person name="Siepel A."/>
            <person name="Sikela J.M."/>
            <person name="Attaway T."/>
            <person name="Bell S."/>
            <person name="Bernard K.E."/>
            <person name="Buhay C.J."/>
            <person name="Chandrabose M.N."/>
            <person name="Dao M."/>
            <person name="Davis C."/>
            <person name="Delehaunty K.D."/>
            <person name="Ding Y."/>
            <person name="Dinh H.H."/>
            <person name="Dugan-Rocha S."/>
            <person name="Fulton L.A."/>
            <person name="Gabisi R.A."/>
            <person name="Garner T.T."/>
            <person name="Godfrey J."/>
            <person name="Hawes A.C."/>
            <person name="Hernandez J."/>
            <person name="Hines S."/>
            <person name="Holder M."/>
            <person name="Hume J."/>
            <person name="Jhangiani S.N."/>
            <person name="Joshi V."/>
            <person name="Khan Z.M."/>
            <person name="Kirkness E.F."/>
            <person name="Cree A."/>
            <person name="Fowler R.G."/>
            <person name="Lee S."/>
            <person name="Lewis L.R."/>
            <person name="Li Z."/>
            <person name="Liu Y.-S."/>
            <person name="Moore S.M."/>
            <person name="Muzny D."/>
            <person name="Nazareth L.V."/>
            <person name="Ngo D.N."/>
            <person name="Okwuonu G.O."/>
            <person name="Pai G."/>
            <person name="Parker D."/>
            <person name="Paul H.A."/>
            <person name="Pfannkoch C."/>
            <person name="Pohl C.S."/>
            <person name="Rogers Y.-H.C."/>
            <person name="Ruiz S.J."/>
            <person name="Sabo A."/>
            <person name="Santibanez J."/>
            <person name="Schneider B.W."/>
            <person name="Smith S.M."/>
            <person name="Sodergren E."/>
            <person name="Svatek A.F."/>
            <person name="Utterback T.R."/>
            <person name="Vattathil S."/>
            <person name="Warren W."/>
            <person name="White C.S."/>
            <person name="Chinwalla A.T."/>
            <person name="Feng Y."/>
            <person name="Halpern A.L."/>
            <person name="Hillier L.W."/>
            <person name="Huang X."/>
            <person name="Minx P."/>
            <person name="Nelson J.O."/>
            <person name="Pepin K.H."/>
            <person name="Qin X."/>
            <person name="Sutton G.G."/>
            <person name="Venter E."/>
            <person name="Walenz B.P."/>
            <person name="Wallis J.W."/>
            <person name="Worley K.C."/>
            <person name="Yang S.-P."/>
            <person name="Jones S.M."/>
            <person name="Marra M.A."/>
            <person name="Rocchi M."/>
            <person name="Schein J.E."/>
            <person name="Baertsch R."/>
            <person name="Clarke L."/>
            <person name="Csuros M."/>
            <person name="Glasscock J."/>
            <person name="Harris R.A."/>
            <person name="Havlak P."/>
            <person name="Jackson A.R."/>
            <person name="Jiang H."/>
            <person name="Liu Y."/>
            <person name="Messina D.N."/>
            <person name="Shen Y."/>
            <person name="Song H.X.-Z."/>
            <person name="Wylie T."/>
            <person name="Zhang L."/>
            <person name="Birney E."/>
            <person name="Han K."/>
            <person name="Konkel M.K."/>
            <person name="Lee J."/>
            <person name="Smit A.F.A."/>
            <person name="Ullmer B."/>
            <person name="Wang H."/>
            <person name="Xing J."/>
            <person name="Burhans R."/>
            <person name="Cheng Z."/>
            <person name="Karro J.E."/>
            <person name="Ma J."/>
            <person name="Raney B."/>
            <person name="She X."/>
            <person name="Cox M.J."/>
            <person name="Demuth J.P."/>
            <person name="Dumas L.J."/>
            <person name="Han S.-G."/>
            <person name="Hopkins J."/>
            <person name="Karimpour-Fard A."/>
            <person name="Kim Y.H."/>
            <person name="Pollack J.R."/>
            <person name="Vinar T."/>
            <person name="Addo-Quaye C."/>
            <person name="Degenhardt J."/>
            <person name="Denby A."/>
            <person name="Hubisz M.J."/>
            <person name="Indap A."/>
            <person name="Kosiol C."/>
            <person name="Lahn B.T."/>
            <person name="Lawson H.A."/>
            <person name="Marklein A."/>
            <person name="Nielsen R."/>
            <person name="Vallender E.J."/>
            <person name="Clark A.G."/>
            <person name="Ferguson B."/>
            <person name="Hernandez R.D."/>
            <person name="Hirani K."/>
            <person name="Kehrer-Sawatzki H."/>
            <person name="Kolb J."/>
            <person name="Patil S."/>
            <person name="Pu L.-L."/>
            <person name="Ren Y."/>
            <person name="Smith D.G."/>
            <person name="Wheeler D.A."/>
            <person name="Schenck I."/>
            <person name="Ball E.V."/>
            <person name="Chen R."/>
            <person name="Cooper D.N."/>
            <person name="Giardine B."/>
            <person name="Hsu F."/>
            <person name="Kent W.J."/>
            <person name="Lesk A."/>
            <person name="Nelson D.L."/>
            <person name="O'brien W.E."/>
            <person name="Pruefer K."/>
            <person name="Stenson P.D."/>
            <person name="Wallace J.C."/>
            <person name="Ke H."/>
            <person name="Liu X.-M."/>
            <person name="Wang P."/>
            <person name="Xiang A.P."/>
            <person name="Yang F."/>
            <person name="Barber G.P."/>
            <person name="Haussler D."/>
            <person name="Karolchik D."/>
            <person name="Kern A.D."/>
            <person name="Kuhn R.M."/>
            <person name="Smith K.E."/>
            <person name="Zwieg A.S."/>
        </authorList>
    </citation>
    <scope>NUCLEOTIDE SEQUENCE [LARGE SCALE GENOMIC DNA]</scope>
    <source>
        <strain evidence="2">17573</strain>
    </source>
</reference>
<sequence length="223" mass="24657">MNGLGSWTHCFTTHLPLDEVIWLQILCRDKHLLMQQLLMLMVPMAWGPQGSLPGGEQGYLCVLYSSQGVPAAPAGSRAQCTVLFVSPAVLSSPGYAQVSRVFHGSGSGSLKCQPTCCPPNIPFYPWHPVAELNFYFLTFSFVINLYLGFSLSLCHLVSLISSLCQPTVRVIIGSGEDPSYFLSKILDCHMIQRCKEIPRECRSCLNPCVSCSQRIVLKQREKA</sequence>
<reference evidence="1" key="3">
    <citation type="submission" date="2025-08" db="UniProtKB">
        <authorList>
            <consortium name="Ensembl"/>
        </authorList>
    </citation>
    <scope>IDENTIFICATION</scope>
    <source>
        <strain evidence="1">17573</strain>
    </source>
</reference>
<gene>
    <name evidence="3" type="primary">MOBP</name>
</gene>
<name>A0A5F8AL81_MACMU</name>
<keyword evidence="2" id="KW-1185">Reference proteome</keyword>
<evidence type="ECO:0000313" key="3">
    <source>
        <dbReference type="VGNC" id="VGNC:74908"/>
    </source>
</evidence>
<protein>
    <submittedName>
        <fullName evidence="1">Myelin associated oligodendrocyte basic protein</fullName>
    </submittedName>
</protein>
<dbReference type="AlphaFoldDB" id="A0A5F8AL81"/>
<dbReference type="GeneTree" id="ENSGT00860000135889"/>
<proteinExistence type="predicted"/>
<dbReference type="VGNC" id="VGNC:74908">
    <property type="gene designation" value="MOBP"/>
</dbReference>
<evidence type="ECO:0000313" key="2">
    <source>
        <dbReference type="Proteomes" id="UP000006718"/>
    </source>
</evidence>
<reference evidence="1" key="2">
    <citation type="submission" date="2019-01" db="EMBL/GenBank/DDBJ databases">
        <authorList>
            <person name="Graves T."/>
            <person name="Eichler E.E."/>
            <person name="Wilson R.K."/>
        </authorList>
    </citation>
    <scope>NUCLEOTIDE SEQUENCE [LARGE SCALE GENOMIC DNA]</scope>
    <source>
        <strain evidence="1">17573</strain>
    </source>
</reference>